<dbReference type="CDD" id="cd02970">
    <property type="entry name" value="PRX_like2"/>
    <property type="match status" value="1"/>
</dbReference>
<evidence type="ECO:0000256" key="5">
    <source>
        <dbReference type="ARBA" id="ARBA00023002"/>
    </source>
</evidence>
<dbReference type="InterPro" id="IPR036249">
    <property type="entry name" value="Thioredoxin-like_sf"/>
</dbReference>
<proteinExistence type="inferred from homology"/>
<evidence type="ECO:0000256" key="7">
    <source>
        <dbReference type="ARBA" id="ARBA00023284"/>
    </source>
</evidence>
<comment type="function">
    <text evidence="1">Thiol-specific peroxidase that catalyzes the reduction of hydrogen peroxide and organic hydroperoxides to water and alcohols, respectively. Plays a role in cell protection against oxidative stress by detoxifying peroxides and as sensor of hydrogen peroxide-mediated signaling events.</text>
</comment>
<dbReference type="InterPro" id="IPR000866">
    <property type="entry name" value="AhpC/TSA"/>
</dbReference>
<keyword evidence="4" id="KW-0049">Antioxidant</keyword>
<dbReference type="RefSeq" id="WP_015819021.1">
    <property type="nucleotide sequence ID" value="NC_012997.1"/>
</dbReference>
<protein>
    <recommendedName>
        <fullName evidence="2">thioredoxin-dependent peroxiredoxin</fullName>
        <ecNumber evidence="2">1.11.1.24</ecNumber>
    </recommendedName>
    <alternativeName>
        <fullName evidence="8">Thioredoxin peroxidase</fullName>
    </alternativeName>
    <alternativeName>
        <fullName evidence="10">Thioredoxin-dependent peroxiredoxin Bcp</fullName>
    </alternativeName>
</protein>
<dbReference type="InterPro" id="IPR013766">
    <property type="entry name" value="Thioredoxin_domain"/>
</dbReference>
<dbReference type="STRING" id="377629.TERTU_0006"/>
<feature type="domain" description="Thioredoxin" evidence="12">
    <location>
        <begin position="58"/>
        <end position="231"/>
    </location>
</feature>
<dbReference type="HOGENOM" id="CLU_042529_5_0_6"/>
<dbReference type="InterPro" id="IPR050924">
    <property type="entry name" value="Peroxiredoxin_BCP/PrxQ"/>
</dbReference>
<keyword evidence="3" id="KW-0575">Peroxidase</keyword>
<dbReference type="SUPFAM" id="SSF52833">
    <property type="entry name" value="Thioredoxin-like"/>
    <property type="match status" value="1"/>
</dbReference>
<dbReference type="KEGG" id="ttu:TERTU_0006"/>
<evidence type="ECO:0000256" key="8">
    <source>
        <dbReference type="ARBA" id="ARBA00032824"/>
    </source>
</evidence>
<dbReference type="AlphaFoldDB" id="C5BKM3"/>
<dbReference type="Pfam" id="PF00578">
    <property type="entry name" value="AhpC-TSA"/>
    <property type="match status" value="1"/>
</dbReference>
<evidence type="ECO:0000256" key="10">
    <source>
        <dbReference type="ARBA" id="ARBA00042639"/>
    </source>
</evidence>
<dbReference type="GO" id="GO:0008379">
    <property type="term" value="F:thioredoxin peroxidase activity"/>
    <property type="evidence" value="ECO:0007669"/>
    <property type="project" value="TreeGrafter"/>
</dbReference>
<keyword evidence="5" id="KW-0560">Oxidoreductase</keyword>
<evidence type="ECO:0000256" key="4">
    <source>
        <dbReference type="ARBA" id="ARBA00022862"/>
    </source>
</evidence>
<dbReference type="GO" id="GO:0045454">
    <property type="term" value="P:cell redox homeostasis"/>
    <property type="evidence" value="ECO:0007669"/>
    <property type="project" value="TreeGrafter"/>
</dbReference>
<evidence type="ECO:0000256" key="6">
    <source>
        <dbReference type="ARBA" id="ARBA00023157"/>
    </source>
</evidence>
<dbReference type="EC" id="1.11.1.24" evidence="2"/>
<organism evidence="13 14">
    <name type="scientific">Teredinibacter turnerae (strain ATCC 39867 / T7901)</name>
    <dbReference type="NCBI Taxonomy" id="377629"/>
    <lineage>
        <taxon>Bacteria</taxon>
        <taxon>Pseudomonadati</taxon>
        <taxon>Pseudomonadota</taxon>
        <taxon>Gammaproteobacteria</taxon>
        <taxon>Cellvibrionales</taxon>
        <taxon>Cellvibrionaceae</taxon>
        <taxon>Teredinibacter</taxon>
    </lineage>
</organism>
<keyword evidence="7" id="KW-0676">Redox-active center</keyword>
<dbReference type="eggNOG" id="COG1225">
    <property type="taxonomic scope" value="Bacteria"/>
</dbReference>
<evidence type="ECO:0000313" key="14">
    <source>
        <dbReference type="Proteomes" id="UP000009080"/>
    </source>
</evidence>
<evidence type="ECO:0000313" key="13">
    <source>
        <dbReference type="EMBL" id="ACR12908.1"/>
    </source>
</evidence>
<dbReference type="Gene3D" id="3.40.30.10">
    <property type="entry name" value="Glutaredoxin"/>
    <property type="match status" value="1"/>
</dbReference>
<evidence type="ECO:0000256" key="11">
    <source>
        <dbReference type="ARBA" id="ARBA00049091"/>
    </source>
</evidence>
<dbReference type="PANTHER" id="PTHR42801">
    <property type="entry name" value="THIOREDOXIN-DEPENDENT PEROXIDE REDUCTASE"/>
    <property type="match status" value="1"/>
</dbReference>
<evidence type="ECO:0000259" key="12">
    <source>
        <dbReference type="PROSITE" id="PS51352"/>
    </source>
</evidence>
<sequence length="236" mass="26283">MTLQHIIDAIEASPRPLQAKLDALKEAFETQLAPPEVVSIMQRATQALVDSRQAESALKAGNRVPQFNLPDSNGEPYSLQHLLNKGPLVLTFYRGIWCPYCNFDLRALEESRLDLESRGAQLVAVSQQTAANSRKSKEANHLGFPILVDTKGDLGHQFGLRWQVPEDLKAVHKQLGADLEVFNGESSWTLPMPARYVIDQDGVIVYSEVNPDYTRRPDPSELLAVLDGLKKVKSRV</sequence>
<evidence type="ECO:0000256" key="3">
    <source>
        <dbReference type="ARBA" id="ARBA00022559"/>
    </source>
</evidence>
<dbReference type="PANTHER" id="PTHR42801:SF7">
    <property type="entry name" value="SLL1159 PROTEIN"/>
    <property type="match status" value="1"/>
</dbReference>
<dbReference type="OrthoDB" id="9809746at2"/>
<name>C5BKM3_TERTT</name>
<evidence type="ECO:0000256" key="1">
    <source>
        <dbReference type="ARBA" id="ARBA00003330"/>
    </source>
</evidence>
<dbReference type="GO" id="GO:0034599">
    <property type="term" value="P:cellular response to oxidative stress"/>
    <property type="evidence" value="ECO:0007669"/>
    <property type="project" value="TreeGrafter"/>
</dbReference>
<comment type="similarity">
    <text evidence="9">Belongs to the peroxiredoxin family. BCP/PrxQ subfamily.</text>
</comment>
<reference evidence="13 14" key="1">
    <citation type="journal article" date="2009" name="PLoS ONE">
        <title>The complete genome of Teredinibacter turnerae T7901: an intracellular endosymbiont of marine wood-boring bivalves (shipworms).</title>
        <authorList>
            <person name="Yang J.C."/>
            <person name="Madupu R."/>
            <person name="Durkin A.S."/>
            <person name="Ekborg N.A."/>
            <person name="Pedamallu C.S."/>
            <person name="Hostetler J.B."/>
            <person name="Radune D."/>
            <person name="Toms B.S."/>
            <person name="Henrissat B."/>
            <person name="Coutinho P.M."/>
            <person name="Schwarz S."/>
            <person name="Field L."/>
            <person name="Trindade-Silva A.E."/>
            <person name="Soares C.A.G."/>
            <person name="Elshahawi S."/>
            <person name="Hanora A."/>
            <person name="Schmidt E.W."/>
            <person name="Haygood M.G."/>
            <person name="Posfai J."/>
            <person name="Benner J."/>
            <person name="Madinger C."/>
            <person name="Nove J."/>
            <person name="Anton B."/>
            <person name="Chaudhary K."/>
            <person name="Foster J."/>
            <person name="Holman A."/>
            <person name="Kumar S."/>
            <person name="Lessard P.A."/>
            <person name="Luyten Y.A."/>
            <person name="Slatko B."/>
            <person name="Wood N."/>
            <person name="Wu B."/>
            <person name="Teplitski M."/>
            <person name="Mougous J.D."/>
            <person name="Ward N."/>
            <person name="Eisen J.A."/>
            <person name="Badger J.H."/>
            <person name="Distel D.L."/>
        </authorList>
    </citation>
    <scope>NUCLEOTIDE SEQUENCE [LARGE SCALE GENOMIC DNA]</scope>
    <source>
        <strain evidence="14">ATCC 39867 / T7901</strain>
    </source>
</reference>
<gene>
    <name evidence="13" type="ordered locus">TERTU_0006</name>
</gene>
<dbReference type="Proteomes" id="UP000009080">
    <property type="component" value="Chromosome"/>
</dbReference>
<keyword evidence="14" id="KW-1185">Reference proteome</keyword>
<keyword evidence="6" id="KW-1015">Disulfide bond</keyword>
<dbReference type="PROSITE" id="PS51352">
    <property type="entry name" value="THIOREDOXIN_2"/>
    <property type="match status" value="1"/>
</dbReference>
<evidence type="ECO:0000256" key="9">
    <source>
        <dbReference type="ARBA" id="ARBA00038489"/>
    </source>
</evidence>
<dbReference type="EMBL" id="CP001614">
    <property type="protein sequence ID" value="ACR12908.1"/>
    <property type="molecule type" value="Genomic_DNA"/>
</dbReference>
<dbReference type="GO" id="GO:0005737">
    <property type="term" value="C:cytoplasm"/>
    <property type="evidence" value="ECO:0007669"/>
    <property type="project" value="TreeGrafter"/>
</dbReference>
<accession>C5BKM3</accession>
<comment type="catalytic activity">
    <reaction evidence="11">
        <text>a hydroperoxide + [thioredoxin]-dithiol = an alcohol + [thioredoxin]-disulfide + H2O</text>
        <dbReference type="Rhea" id="RHEA:62620"/>
        <dbReference type="Rhea" id="RHEA-COMP:10698"/>
        <dbReference type="Rhea" id="RHEA-COMP:10700"/>
        <dbReference type="ChEBI" id="CHEBI:15377"/>
        <dbReference type="ChEBI" id="CHEBI:29950"/>
        <dbReference type="ChEBI" id="CHEBI:30879"/>
        <dbReference type="ChEBI" id="CHEBI:35924"/>
        <dbReference type="ChEBI" id="CHEBI:50058"/>
        <dbReference type="EC" id="1.11.1.24"/>
    </reaction>
</comment>
<evidence type="ECO:0000256" key="2">
    <source>
        <dbReference type="ARBA" id="ARBA00013017"/>
    </source>
</evidence>